<reference evidence="4" key="1">
    <citation type="submission" date="2010-07" db="EMBL/GenBank/DDBJ databases">
        <title>The genome sequence of Gaeumannomyces graminis var. tritici strain R3-111a-1.</title>
        <authorList>
            <consortium name="The Broad Institute Genome Sequencing Platform"/>
            <person name="Ma L.-J."/>
            <person name="Dead R."/>
            <person name="Young S."/>
            <person name="Zeng Q."/>
            <person name="Koehrsen M."/>
            <person name="Alvarado L."/>
            <person name="Berlin A."/>
            <person name="Chapman S.B."/>
            <person name="Chen Z."/>
            <person name="Freedman E."/>
            <person name="Gellesch M."/>
            <person name="Goldberg J."/>
            <person name="Griggs A."/>
            <person name="Gujja S."/>
            <person name="Heilman E.R."/>
            <person name="Heiman D."/>
            <person name="Hepburn T."/>
            <person name="Howarth C."/>
            <person name="Jen D."/>
            <person name="Larson L."/>
            <person name="Mehta T."/>
            <person name="Neiman D."/>
            <person name="Pearson M."/>
            <person name="Roberts A."/>
            <person name="Saif S."/>
            <person name="Shea T."/>
            <person name="Shenoy N."/>
            <person name="Sisk P."/>
            <person name="Stolte C."/>
            <person name="Sykes S."/>
            <person name="Walk T."/>
            <person name="White J."/>
            <person name="Yandava C."/>
            <person name="Haas B."/>
            <person name="Nusbaum C."/>
            <person name="Birren B."/>
        </authorList>
    </citation>
    <scope>NUCLEOTIDE SEQUENCE [LARGE SCALE GENOMIC DNA]</scope>
    <source>
        <strain evidence="4">R3-111a-1</strain>
    </source>
</reference>
<gene>
    <name evidence="3" type="primary">20340623</name>
    <name evidence="2" type="ORF">GGTG_00165</name>
</gene>
<organism evidence="2">
    <name type="scientific">Gaeumannomyces tritici (strain R3-111a-1)</name>
    <name type="common">Wheat and barley take-all root rot fungus</name>
    <name type="synonym">Gaeumannomyces graminis var. tritici</name>
    <dbReference type="NCBI Taxonomy" id="644352"/>
    <lineage>
        <taxon>Eukaryota</taxon>
        <taxon>Fungi</taxon>
        <taxon>Dikarya</taxon>
        <taxon>Ascomycota</taxon>
        <taxon>Pezizomycotina</taxon>
        <taxon>Sordariomycetes</taxon>
        <taxon>Sordariomycetidae</taxon>
        <taxon>Magnaporthales</taxon>
        <taxon>Magnaporthaceae</taxon>
        <taxon>Gaeumannomyces</taxon>
    </lineage>
</organism>
<name>J3NFX1_GAET3</name>
<dbReference type="Proteomes" id="UP000006039">
    <property type="component" value="Unassembled WGS sequence"/>
</dbReference>
<reference evidence="2" key="3">
    <citation type="submission" date="2010-09" db="EMBL/GenBank/DDBJ databases">
        <title>Annotation of Gaeumannomyces graminis var. tritici R3-111a-1.</title>
        <authorList>
            <consortium name="The Broad Institute Genome Sequencing Platform"/>
            <person name="Ma L.-J."/>
            <person name="Dead R."/>
            <person name="Young S.K."/>
            <person name="Zeng Q."/>
            <person name="Gargeya S."/>
            <person name="Fitzgerald M."/>
            <person name="Haas B."/>
            <person name="Abouelleil A."/>
            <person name="Alvarado L."/>
            <person name="Arachchi H.M."/>
            <person name="Berlin A."/>
            <person name="Brown A."/>
            <person name="Chapman S.B."/>
            <person name="Chen Z."/>
            <person name="Dunbar C."/>
            <person name="Freedman E."/>
            <person name="Gearin G."/>
            <person name="Gellesch M."/>
            <person name="Goldberg J."/>
            <person name="Griggs A."/>
            <person name="Gujja S."/>
            <person name="Heiman D."/>
            <person name="Howarth C."/>
            <person name="Larson L."/>
            <person name="Lui A."/>
            <person name="MacDonald P.J.P."/>
            <person name="Mehta T."/>
            <person name="Montmayeur A."/>
            <person name="Murphy C."/>
            <person name="Neiman D."/>
            <person name="Pearson M."/>
            <person name="Priest M."/>
            <person name="Roberts A."/>
            <person name="Saif S."/>
            <person name="Shea T."/>
            <person name="Shenoy N."/>
            <person name="Sisk P."/>
            <person name="Stolte C."/>
            <person name="Sykes S."/>
            <person name="Yandava C."/>
            <person name="Wortman J."/>
            <person name="Nusbaum C."/>
            <person name="Birren B."/>
        </authorList>
    </citation>
    <scope>NUCLEOTIDE SEQUENCE</scope>
    <source>
        <strain evidence="2">R3-111a-1</strain>
    </source>
</reference>
<feature type="compositionally biased region" description="Low complexity" evidence="1">
    <location>
        <begin position="22"/>
        <end position="56"/>
    </location>
</feature>
<feature type="compositionally biased region" description="Basic residues" evidence="1">
    <location>
        <begin position="230"/>
        <end position="241"/>
    </location>
</feature>
<feature type="compositionally biased region" description="Basic and acidic residues" evidence="1">
    <location>
        <begin position="79"/>
        <end position="90"/>
    </location>
</feature>
<evidence type="ECO:0000313" key="2">
    <source>
        <dbReference type="EMBL" id="EJT80161.1"/>
    </source>
</evidence>
<feature type="compositionally biased region" description="Basic and acidic residues" evidence="1">
    <location>
        <begin position="215"/>
        <end position="229"/>
    </location>
</feature>
<feature type="region of interest" description="Disordered" evidence="1">
    <location>
        <begin position="1"/>
        <end position="113"/>
    </location>
</feature>
<evidence type="ECO:0000256" key="1">
    <source>
        <dbReference type="SAM" id="MobiDB-lite"/>
    </source>
</evidence>
<dbReference type="EnsemblFungi" id="EJT80161">
    <property type="protein sequence ID" value="EJT80161"/>
    <property type="gene ID" value="GGTG_00165"/>
</dbReference>
<protein>
    <submittedName>
        <fullName evidence="2 3">Uncharacterized protein</fullName>
    </submittedName>
</protein>
<proteinExistence type="predicted"/>
<reference evidence="3" key="4">
    <citation type="journal article" date="2015" name="G3 (Bethesda)">
        <title>Genome sequences of three phytopathogenic species of the Magnaporthaceae family of fungi.</title>
        <authorList>
            <person name="Okagaki L.H."/>
            <person name="Nunes C.C."/>
            <person name="Sailsbery J."/>
            <person name="Clay B."/>
            <person name="Brown D."/>
            <person name="John T."/>
            <person name="Oh Y."/>
            <person name="Young N."/>
            <person name="Fitzgerald M."/>
            <person name="Haas B.J."/>
            <person name="Zeng Q."/>
            <person name="Young S."/>
            <person name="Adiconis X."/>
            <person name="Fan L."/>
            <person name="Levin J.Z."/>
            <person name="Mitchell T.K."/>
            <person name="Okubara P.A."/>
            <person name="Farman M.L."/>
            <person name="Kohn L.M."/>
            <person name="Birren B."/>
            <person name="Ma L.-J."/>
            <person name="Dean R.A."/>
        </authorList>
    </citation>
    <scope>NUCLEOTIDE SEQUENCE</scope>
    <source>
        <strain evidence="3">R3-111a-1</strain>
    </source>
</reference>
<dbReference type="EMBL" id="GL385395">
    <property type="protein sequence ID" value="EJT80161.1"/>
    <property type="molecule type" value="Genomic_DNA"/>
</dbReference>
<feature type="compositionally biased region" description="Basic and acidic residues" evidence="1">
    <location>
        <begin position="270"/>
        <end position="284"/>
    </location>
</feature>
<accession>J3NFX1</accession>
<dbReference type="eggNOG" id="ENOG502QWJ9">
    <property type="taxonomic scope" value="Eukaryota"/>
</dbReference>
<sequence length="284" mass="30297">MPQDPNLYGQPPPKRQRKAMDLSSSLSFSAQLGSLLSKPPTASSSSSTPAPATATKGRTRPSKTDDIFAGVKAKRKDGAKRDFDAPDGRRGGGNKLRLRSPTGTFESEREREAARLNMEEKARRYAAMKRGDYVPDARAGPGTGDRDPLVDFDRKWAEKHLDKPLGGGGGSSSADSSDDDDGGGNADGNDTEVITYTDEGDGGAGAQARPLRHAAARDALRRRARDPHPRHGLLRLHGRRRGQAERGDRGAGGGARRDGEGPARAQGASPREEGRSRAPEEGDR</sequence>
<evidence type="ECO:0000313" key="4">
    <source>
        <dbReference type="Proteomes" id="UP000006039"/>
    </source>
</evidence>
<dbReference type="STRING" id="644352.J3NFX1"/>
<feature type="region of interest" description="Disordered" evidence="1">
    <location>
        <begin position="128"/>
        <end position="284"/>
    </location>
</feature>
<feature type="compositionally biased region" description="Basic and acidic residues" evidence="1">
    <location>
        <begin position="242"/>
        <end position="261"/>
    </location>
</feature>
<dbReference type="GeneID" id="20340623"/>
<evidence type="ECO:0000313" key="3">
    <source>
        <dbReference type="EnsemblFungi" id="EJT80161"/>
    </source>
</evidence>
<feature type="compositionally biased region" description="Basic and acidic residues" evidence="1">
    <location>
        <begin position="144"/>
        <end position="163"/>
    </location>
</feature>
<dbReference type="VEuPathDB" id="FungiDB:GGTG_00165"/>
<dbReference type="HOGENOM" id="CLU_980184_0_0_1"/>
<dbReference type="RefSeq" id="XP_009216170.1">
    <property type="nucleotide sequence ID" value="XM_009217906.1"/>
</dbReference>
<reference evidence="2" key="2">
    <citation type="submission" date="2010-07" db="EMBL/GenBank/DDBJ databases">
        <authorList>
            <consortium name="The Broad Institute Genome Sequencing Platform"/>
            <consortium name="Broad Institute Genome Sequencing Center for Infectious Disease"/>
            <person name="Ma L.-J."/>
            <person name="Dead R."/>
            <person name="Young S."/>
            <person name="Zeng Q."/>
            <person name="Koehrsen M."/>
            <person name="Alvarado L."/>
            <person name="Berlin A."/>
            <person name="Chapman S.B."/>
            <person name="Chen Z."/>
            <person name="Freedman E."/>
            <person name="Gellesch M."/>
            <person name="Goldberg J."/>
            <person name="Griggs A."/>
            <person name="Gujja S."/>
            <person name="Heilman E.R."/>
            <person name="Heiman D."/>
            <person name="Hepburn T."/>
            <person name="Howarth C."/>
            <person name="Jen D."/>
            <person name="Larson L."/>
            <person name="Mehta T."/>
            <person name="Neiman D."/>
            <person name="Pearson M."/>
            <person name="Roberts A."/>
            <person name="Saif S."/>
            <person name="Shea T."/>
            <person name="Shenoy N."/>
            <person name="Sisk P."/>
            <person name="Stolte C."/>
            <person name="Sykes S."/>
            <person name="Walk T."/>
            <person name="White J."/>
            <person name="Yandava C."/>
            <person name="Haas B."/>
            <person name="Nusbaum C."/>
            <person name="Birren B."/>
        </authorList>
    </citation>
    <scope>NUCLEOTIDE SEQUENCE</scope>
    <source>
        <strain evidence="2">R3-111a-1</strain>
    </source>
</reference>
<reference evidence="3" key="5">
    <citation type="submission" date="2018-04" db="UniProtKB">
        <authorList>
            <consortium name="EnsemblFungi"/>
        </authorList>
    </citation>
    <scope>IDENTIFICATION</scope>
    <source>
        <strain evidence="3">R3-111a-1</strain>
    </source>
</reference>
<dbReference type="AlphaFoldDB" id="J3NFX1"/>
<keyword evidence="4" id="KW-1185">Reference proteome</keyword>
<dbReference type="OrthoDB" id="333551at2759"/>